<dbReference type="SUPFAM" id="SSF53335">
    <property type="entry name" value="S-adenosyl-L-methionine-dependent methyltransferases"/>
    <property type="match status" value="1"/>
</dbReference>
<dbReference type="STRING" id="858640.A3K86_11175"/>
<dbReference type="InterPro" id="IPR022882">
    <property type="entry name" value="tRNA_adenine-N6_MeTrfase"/>
</dbReference>
<dbReference type="GO" id="GO:0016430">
    <property type="term" value="F:tRNA (adenine-N6)-methyltransferase activity"/>
    <property type="evidence" value="ECO:0007669"/>
    <property type="project" value="UniProtKB-UniRule"/>
</dbReference>
<evidence type="ECO:0000256" key="3">
    <source>
        <dbReference type="ARBA" id="ARBA00022679"/>
    </source>
</evidence>
<comment type="caution">
    <text evidence="8">The sequence shown here is derived from an EMBL/GenBank/DDBJ whole genome shotgun (WGS) entry which is preliminary data.</text>
</comment>
<dbReference type="GO" id="GO:0008033">
    <property type="term" value="P:tRNA processing"/>
    <property type="evidence" value="ECO:0007669"/>
    <property type="project" value="UniProtKB-UniRule"/>
</dbReference>
<reference evidence="8 9" key="1">
    <citation type="submission" date="2016-03" db="EMBL/GenBank/DDBJ databases">
        <title>Photobacterium proteolyticum sp. nov. a protease producing bacterium isolated from ocean sediments of Laizhou Bay.</title>
        <authorList>
            <person name="Li Y."/>
        </authorList>
    </citation>
    <scope>NUCLEOTIDE SEQUENCE [LARGE SCALE GENOMIC DNA]</scope>
    <source>
        <strain evidence="8 9">R-40508</strain>
    </source>
</reference>
<keyword evidence="9" id="KW-1185">Reference proteome</keyword>
<feature type="domain" description="Methyltransferase small" evidence="7">
    <location>
        <begin position="36"/>
        <end position="123"/>
    </location>
</feature>
<evidence type="ECO:0000259" key="7">
    <source>
        <dbReference type="Pfam" id="PF05175"/>
    </source>
</evidence>
<dbReference type="Pfam" id="PF05175">
    <property type="entry name" value="MTS"/>
    <property type="match status" value="1"/>
</dbReference>
<dbReference type="AlphaFoldDB" id="A0A178KBZ4"/>
<evidence type="ECO:0000256" key="2">
    <source>
        <dbReference type="ARBA" id="ARBA00022603"/>
    </source>
</evidence>
<dbReference type="GO" id="GO:0003676">
    <property type="term" value="F:nucleic acid binding"/>
    <property type="evidence" value="ECO:0007669"/>
    <property type="project" value="InterPro"/>
</dbReference>
<dbReference type="PANTHER" id="PTHR47739">
    <property type="entry name" value="TRNA1(VAL) (ADENINE(37)-N6)-METHYLTRANSFERASE"/>
    <property type="match status" value="1"/>
</dbReference>
<evidence type="ECO:0000256" key="4">
    <source>
        <dbReference type="ARBA" id="ARBA00022691"/>
    </source>
</evidence>
<dbReference type="InterPro" id="IPR029063">
    <property type="entry name" value="SAM-dependent_MTases_sf"/>
</dbReference>
<dbReference type="EMBL" id="LVHF01000025">
    <property type="protein sequence ID" value="OAN14143.1"/>
    <property type="molecule type" value="Genomic_DNA"/>
</dbReference>
<keyword evidence="1 6" id="KW-0963">Cytoplasm</keyword>
<comment type="function">
    <text evidence="6">Specifically methylates the adenine in position 37 of tRNA(1)(Val) (anticodon cmo5UAC).</text>
</comment>
<organism evidence="8 9">
    <name type="scientific">Photobacterium jeanii</name>
    <dbReference type="NCBI Taxonomy" id="858640"/>
    <lineage>
        <taxon>Bacteria</taxon>
        <taxon>Pseudomonadati</taxon>
        <taxon>Pseudomonadota</taxon>
        <taxon>Gammaproteobacteria</taxon>
        <taxon>Vibrionales</taxon>
        <taxon>Vibrionaceae</taxon>
        <taxon>Photobacterium</taxon>
    </lineage>
</organism>
<dbReference type="EC" id="2.1.1.223" evidence="6"/>
<proteinExistence type="inferred from homology"/>
<name>A0A178KBZ4_9GAMM</name>
<sequence>MAKGFTFKQFHVDDLGCGMPVSTDGVLLGAWAKLQPQGEILDIGTGSGLLALMAAQRTNANAKPHRITALDIDSSAIKAARHNFAHSPWHARLQAEHQDVLAWLTSRPAHSIDTIVCNPPYFNFGEQAQCDKRATARHTDTLDHQALIAAIKTLLTPTGVASFILPEYEGRQFITAANEYGLYCQSLCEIRTTEKKPVGRLLFALTPKSCETEIEQLCIHHQGQYSDAFIALTRHFYLNM</sequence>
<evidence type="ECO:0000313" key="9">
    <source>
        <dbReference type="Proteomes" id="UP000078503"/>
    </source>
</evidence>
<dbReference type="OrthoDB" id="5383291at2"/>
<gene>
    <name evidence="8" type="ORF">A3K86_11175</name>
</gene>
<protein>
    <recommendedName>
        <fullName evidence="6">tRNA1(Val) (adenine(37)-N6)-methyltransferase</fullName>
        <ecNumber evidence="6">2.1.1.223</ecNumber>
    </recommendedName>
    <alternativeName>
        <fullName evidence="6">tRNA m6A37 methyltransferase</fullName>
    </alternativeName>
</protein>
<dbReference type="GO" id="GO:0005737">
    <property type="term" value="C:cytoplasm"/>
    <property type="evidence" value="ECO:0007669"/>
    <property type="project" value="UniProtKB-SubCell"/>
</dbReference>
<comment type="catalytic activity">
    <reaction evidence="6">
        <text>adenosine(37) in tRNA1(Val) + S-adenosyl-L-methionine = N(6)-methyladenosine(37) in tRNA1(Val) + S-adenosyl-L-homocysteine + H(+)</text>
        <dbReference type="Rhea" id="RHEA:43160"/>
        <dbReference type="Rhea" id="RHEA-COMP:10369"/>
        <dbReference type="Rhea" id="RHEA-COMP:10370"/>
        <dbReference type="ChEBI" id="CHEBI:15378"/>
        <dbReference type="ChEBI" id="CHEBI:57856"/>
        <dbReference type="ChEBI" id="CHEBI:59789"/>
        <dbReference type="ChEBI" id="CHEBI:74411"/>
        <dbReference type="ChEBI" id="CHEBI:74449"/>
        <dbReference type="EC" id="2.1.1.223"/>
    </reaction>
</comment>
<dbReference type="InterPro" id="IPR002052">
    <property type="entry name" value="DNA_methylase_N6_adenine_CS"/>
</dbReference>
<evidence type="ECO:0000256" key="5">
    <source>
        <dbReference type="ARBA" id="ARBA00022694"/>
    </source>
</evidence>
<evidence type="ECO:0000313" key="8">
    <source>
        <dbReference type="EMBL" id="OAN14143.1"/>
    </source>
</evidence>
<dbReference type="PROSITE" id="PS00092">
    <property type="entry name" value="N6_MTASE"/>
    <property type="match status" value="1"/>
</dbReference>
<accession>A0A178KBZ4</accession>
<keyword evidence="4 6" id="KW-0949">S-adenosyl-L-methionine</keyword>
<keyword evidence="2 6" id="KW-0489">Methyltransferase</keyword>
<dbReference type="Proteomes" id="UP000078503">
    <property type="component" value="Unassembled WGS sequence"/>
</dbReference>
<keyword evidence="5 6" id="KW-0819">tRNA processing</keyword>
<evidence type="ECO:0000256" key="1">
    <source>
        <dbReference type="ARBA" id="ARBA00022490"/>
    </source>
</evidence>
<dbReference type="PANTHER" id="PTHR47739:SF1">
    <property type="entry name" value="TRNA1(VAL) (ADENINE(37)-N6)-METHYLTRANSFERASE"/>
    <property type="match status" value="1"/>
</dbReference>
<dbReference type="InterPro" id="IPR007848">
    <property type="entry name" value="Small_mtfrase_dom"/>
</dbReference>
<evidence type="ECO:0000256" key="6">
    <source>
        <dbReference type="HAMAP-Rule" id="MF_01872"/>
    </source>
</evidence>
<comment type="similarity">
    <text evidence="6">Belongs to the methyltransferase superfamily. tRNA (adenine-N(6)-)-methyltransferase family.</text>
</comment>
<dbReference type="InterPro" id="IPR050210">
    <property type="entry name" value="tRNA_Adenine-N(6)_MTase"/>
</dbReference>
<dbReference type="Gene3D" id="3.40.50.150">
    <property type="entry name" value="Vaccinia Virus protein VP39"/>
    <property type="match status" value="1"/>
</dbReference>
<dbReference type="CDD" id="cd02440">
    <property type="entry name" value="AdoMet_MTases"/>
    <property type="match status" value="1"/>
</dbReference>
<comment type="subcellular location">
    <subcellularLocation>
        <location evidence="6">Cytoplasm</location>
    </subcellularLocation>
</comment>
<keyword evidence="3 6" id="KW-0808">Transferase</keyword>
<dbReference type="HAMAP" id="MF_01872">
    <property type="entry name" value="tRNA_methyltr_YfiC"/>
    <property type="match status" value="1"/>
</dbReference>
<dbReference type="RefSeq" id="WP_068330981.1">
    <property type="nucleotide sequence ID" value="NZ_LVHF01000025.1"/>
</dbReference>
<dbReference type="GO" id="GO:0032259">
    <property type="term" value="P:methylation"/>
    <property type="evidence" value="ECO:0007669"/>
    <property type="project" value="UniProtKB-KW"/>
</dbReference>